<dbReference type="Proteomes" id="UP001385951">
    <property type="component" value="Unassembled WGS sequence"/>
</dbReference>
<organism evidence="3 4">
    <name type="scientific">Cerrena zonata</name>
    <dbReference type="NCBI Taxonomy" id="2478898"/>
    <lineage>
        <taxon>Eukaryota</taxon>
        <taxon>Fungi</taxon>
        <taxon>Dikarya</taxon>
        <taxon>Basidiomycota</taxon>
        <taxon>Agaricomycotina</taxon>
        <taxon>Agaricomycetes</taxon>
        <taxon>Polyporales</taxon>
        <taxon>Cerrenaceae</taxon>
        <taxon>Cerrena</taxon>
    </lineage>
</organism>
<name>A0AAW0GMY4_9APHY</name>
<reference evidence="3 4" key="1">
    <citation type="submission" date="2022-09" db="EMBL/GenBank/DDBJ databases">
        <authorList>
            <person name="Palmer J.M."/>
        </authorList>
    </citation>
    <scope>NUCLEOTIDE SEQUENCE [LARGE SCALE GENOMIC DNA]</scope>
    <source>
        <strain evidence="3 4">DSM 7382</strain>
    </source>
</reference>
<evidence type="ECO:0000313" key="4">
    <source>
        <dbReference type="Proteomes" id="UP001385951"/>
    </source>
</evidence>
<feature type="compositionally biased region" description="Low complexity" evidence="1">
    <location>
        <begin position="71"/>
        <end position="81"/>
    </location>
</feature>
<feature type="chain" id="PRO_5043474628" evidence="2">
    <location>
        <begin position="21"/>
        <end position="615"/>
    </location>
</feature>
<dbReference type="AlphaFoldDB" id="A0AAW0GMY4"/>
<comment type="caution">
    <text evidence="3">The sequence shown here is derived from an EMBL/GenBank/DDBJ whole genome shotgun (WGS) entry which is preliminary data.</text>
</comment>
<keyword evidence="2" id="KW-0732">Signal</keyword>
<evidence type="ECO:0000256" key="1">
    <source>
        <dbReference type="SAM" id="MobiDB-lite"/>
    </source>
</evidence>
<feature type="compositionally biased region" description="Pro residues" evidence="1">
    <location>
        <begin position="275"/>
        <end position="304"/>
    </location>
</feature>
<proteinExistence type="predicted"/>
<feature type="region of interest" description="Disordered" evidence="1">
    <location>
        <begin position="586"/>
        <end position="615"/>
    </location>
</feature>
<accession>A0AAW0GMY4</accession>
<evidence type="ECO:0000313" key="3">
    <source>
        <dbReference type="EMBL" id="KAK7694993.1"/>
    </source>
</evidence>
<gene>
    <name evidence="3" type="ORF">QCA50_002181</name>
</gene>
<feature type="region of interest" description="Disordered" evidence="1">
    <location>
        <begin position="185"/>
        <end position="359"/>
    </location>
</feature>
<feature type="region of interest" description="Disordered" evidence="1">
    <location>
        <begin position="397"/>
        <end position="525"/>
    </location>
</feature>
<sequence>MKMTMTVLPLFLFLQVKNQSSRRFTVQQKSRSSTPRGHTPGSAVVSRRSTPKPTLDTDANSTQYPDPPLPDLSSTSNSTPNASLTNDVANLFNALSAAFAAHPELSEGVRNIVQHATNGAYWNAHRRAVSQAADEVRRAALDGSREIQRATEEVHRATEEAAGRRVTEAIGNVVRVITDLTASTGAAVPEEPVTSTPVREQAASGETPRRRTGSPSRRQTWGGWFGPHPPPHFGPHRHGPFPPRPPFDLYGAPLPPHIRPPHFGPGHHGHGHRGPVPPPPPPPAGPIPSPPPFPPPPGPPPFGPPGMGHHRPPPPPPPPHGGPGHSRHGSLRRRPHQDWFGSSWGADQSGGRPVDIMDITGDVGDMSLFGGAANLTRSASVEQEHAMTRARLEAAKEAYKREKDRYKKERDDLRKEREKRSISMEEKIPNPEPAPELRATSSVPVAGPSGSRSRSRSRPRTPPSVSQIVSNARGPYPQLEMFSVPRRSNTIQGTGRERSIHRQNPLAGPSQIYSPFTPTPAARTSENVKRRLADMGFTRDVYPNIPDKVAKRVSQSVVSQSFMSQKDVEEISKDKEDTIVSDVLEELLQEPPPPLPAKDRPTGSGAKPDEDDLLF</sequence>
<dbReference type="EMBL" id="JASBNA010000002">
    <property type="protein sequence ID" value="KAK7694993.1"/>
    <property type="molecule type" value="Genomic_DNA"/>
</dbReference>
<feature type="region of interest" description="Disordered" evidence="1">
    <location>
        <begin position="22"/>
        <end position="81"/>
    </location>
</feature>
<feature type="compositionally biased region" description="Polar residues" evidence="1">
    <location>
        <begin position="22"/>
        <end position="36"/>
    </location>
</feature>
<keyword evidence="4" id="KW-1185">Reference proteome</keyword>
<protein>
    <submittedName>
        <fullName evidence="3">Uncharacterized protein</fullName>
    </submittedName>
</protein>
<feature type="compositionally biased region" description="Polar residues" evidence="1">
    <location>
        <begin position="47"/>
        <end position="64"/>
    </location>
</feature>
<feature type="compositionally biased region" description="Basic residues" evidence="1">
    <location>
        <begin position="325"/>
        <end position="335"/>
    </location>
</feature>
<evidence type="ECO:0000256" key="2">
    <source>
        <dbReference type="SAM" id="SignalP"/>
    </source>
</evidence>
<feature type="compositionally biased region" description="Low complexity" evidence="1">
    <location>
        <begin position="213"/>
        <end position="222"/>
    </location>
</feature>
<feature type="compositionally biased region" description="Basic and acidic residues" evidence="1">
    <location>
        <begin position="397"/>
        <end position="429"/>
    </location>
</feature>
<feature type="signal peptide" evidence="2">
    <location>
        <begin position="1"/>
        <end position="20"/>
    </location>
</feature>